<dbReference type="InterPro" id="IPR034291">
    <property type="entry name" value="TMP_synthase"/>
</dbReference>
<comment type="pathway">
    <text evidence="2">Cofactor biosynthesis; thiamine diphosphate biosynthesis; thiamine phosphate from 4-amino-2-methyl-5-diphosphomethylpyrimidine and 4-methyl-5-(2-phosphoethyl)-thiazole: step 1/1.</text>
</comment>
<dbReference type="CDD" id="cd00564">
    <property type="entry name" value="TMP_TenI"/>
    <property type="match status" value="1"/>
</dbReference>
<keyword evidence="6" id="KW-0460">Magnesium</keyword>
<organism evidence="12">
    <name type="scientific">hydrothermal vent metagenome</name>
    <dbReference type="NCBI Taxonomy" id="652676"/>
    <lineage>
        <taxon>unclassified sequences</taxon>
        <taxon>metagenomes</taxon>
        <taxon>ecological metagenomes</taxon>
    </lineage>
</organism>
<feature type="domain" description="Thiamine phosphate synthase/TenI" evidence="11">
    <location>
        <begin position="8"/>
        <end position="189"/>
    </location>
</feature>
<dbReference type="FunFam" id="3.20.20.70:FF:000096">
    <property type="entry name" value="Thiamine-phosphate synthase"/>
    <property type="match status" value="1"/>
</dbReference>
<evidence type="ECO:0000256" key="9">
    <source>
        <dbReference type="ARBA" id="ARBA00047851"/>
    </source>
</evidence>
<dbReference type="GO" id="GO:0016853">
    <property type="term" value="F:isomerase activity"/>
    <property type="evidence" value="ECO:0007669"/>
    <property type="project" value="UniProtKB-KW"/>
</dbReference>
<sequence length="209" mass="22456">MTSLDFKLYMITDRHQTAGRPLLEVIEAAVLSGISVIQFREKDLSPRKQFDLAVKVKKVTDHYGVSLMINDRVDLCLALDAAGVHLPSTGLSVGLVRALVGPDKRIAVSCHSILELKQAEALGADFAVFGPIYDTPSKRSYGAALGLPVLKQAVLEVQMPFFAIGGINQSRLADIFSAGADGVAMISEISTADDIQARCRSLVQASKML</sequence>
<dbReference type="InterPro" id="IPR036206">
    <property type="entry name" value="ThiamineP_synth_sf"/>
</dbReference>
<evidence type="ECO:0000259" key="11">
    <source>
        <dbReference type="Pfam" id="PF02581"/>
    </source>
</evidence>
<evidence type="ECO:0000256" key="5">
    <source>
        <dbReference type="ARBA" id="ARBA00022723"/>
    </source>
</evidence>
<dbReference type="AlphaFoldDB" id="A0A3B1CUS5"/>
<comment type="catalytic activity">
    <reaction evidence="9">
        <text>2-(2-carboxy-4-methylthiazol-5-yl)ethyl phosphate + 4-amino-2-methyl-5-(diphosphooxymethyl)pyrimidine + 2 H(+) = thiamine phosphate + CO2 + diphosphate</text>
        <dbReference type="Rhea" id="RHEA:47848"/>
        <dbReference type="ChEBI" id="CHEBI:15378"/>
        <dbReference type="ChEBI" id="CHEBI:16526"/>
        <dbReference type="ChEBI" id="CHEBI:33019"/>
        <dbReference type="ChEBI" id="CHEBI:37575"/>
        <dbReference type="ChEBI" id="CHEBI:57841"/>
        <dbReference type="ChEBI" id="CHEBI:62890"/>
        <dbReference type="EC" id="2.5.1.3"/>
    </reaction>
</comment>
<dbReference type="GO" id="GO:0009229">
    <property type="term" value="P:thiamine diphosphate biosynthetic process"/>
    <property type="evidence" value="ECO:0007669"/>
    <property type="project" value="UniProtKB-UniPathway"/>
</dbReference>
<evidence type="ECO:0000256" key="8">
    <source>
        <dbReference type="ARBA" id="ARBA00047334"/>
    </source>
</evidence>
<dbReference type="HAMAP" id="MF_00097">
    <property type="entry name" value="TMP_synthase"/>
    <property type="match status" value="1"/>
</dbReference>
<dbReference type="UniPathway" id="UPA00060">
    <property type="reaction ID" value="UER00141"/>
</dbReference>
<accession>A0A3B1CUS5</accession>
<dbReference type="Pfam" id="PF02581">
    <property type="entry name" value="TMP-TENI"/>
    <property type="match status" value="1"/>
</dbReference>
<comment type="catalytic activity">
    <reaction evidence="10">
        <text>2-[(2R,5Z)-2-carboxy-4-methylthiazol-5(2H)-ylidene]ethyl phosphate + 4-amino-2-methyl-5-(diphosphooxymethyl)pyrimidine + 2 H(+) = thiamine phosphate + CO2 + diphosphate</text>
        <dbReference type="Rhea" id="RHEA:47844"/>
        <dbReference type="ChEBI" id="CHEBI:15378"/>
        <dbReference type="ChEBI" id="CHEBI:16526"/>
        <dbReference type="ChEBI" id="CHEBI:33019"/>
        <dbReference type="ChEBI" id="CHEBI:37575"/>
        <dbReference type="ChEBI" id="CHEBI:57841"/>
        <dbReference type="ChEBI" id="CHEBI:62899"/>
        <dbReference type="EC" id="2.5.1.3"/>
    </reaction>
</comment>
<keyword evidence="12" id="KW-0413">Isomerase</keyword>
<evidence type="ECO:0000256" key="2">
    <source>
        <dbReference type="ARBA" id="ARBA00005165"/>
    </source>
</evidence>
<evidence type="ECO:0000256" key="4">
    <source>
        <dbReference type="ARBA" id="ARBA00022679"/>
    </source>
</evidence>
<evidence type="ECO:0000256" key="3">
    <source>
        <dbReference type="ARBA" id="ARBA00012830"/>
    </source>
</evidence>
<comment type="cofactor">
    <cofactor evidence="1">
        <name>Mg(2+)</name>
        <dbReference type="ChEBI" id="CHEBI:18420"/>
    </cofactor>
</comment>
<evidence type="ECO:0000313" key="12">
    <source>
        <dbReference type="EMBL" id="VAX26400.1"/>
    </source>
</evidence>
<name>A0A3B1CUS5_9ZZZZ</name>
<dbReference type="InterPro" id="IPR022998">
    <property type="entry name" value="ThiamineP_synth_TenI"/>
</dbReference>
<evidence type="ECO:0000256" key="1">
    <source>
        <dbReference type="ARBA" id="ARBA00001946"/>
    </source>
</evidence>
<proteinExistence type="inferred from homology"/>
<dbReference type="EC" id="2.5.1.3" evidence="3"/>
<dbReference type="InterPro" id="IPR013785">
    <property type="entry name" value="Aldolase_TIM"/>
</dbReference>
<protein>
    <recommendedName>
        <fullName evidence="3">thiamine phosphate synthase</fullName>
        <ecNumber evidence="3">2.5.1.3</ecNumber>
    </recommendedName>
</protein>
<dbReference type="PANTHER" id="PTHR20857">
    <property type="entry name" value="THIAMINE-PHOSPHATE PYROPHOSPHORYLASE"/>
    <property type="match status" value="1"/>
</dbReference>
<keyword evidence="4" id="KW-0808">Transferase</keyword>
<gene>
    <name evidence="12" type="ORF">MNBD_NITROSPIRAE01-1670</name>
</gene>
<evidence type="ECO:0000256" key="7">
    <source>
        <dbReference type="ARBA" id="ARBA00022977"/>
    </source>
</evidence>
<dbReference type="GO" id="GO:0009228">
    <property type="term" value="P:thiamine biosynthetic process"/>
    <property type="evidence" value="ECO:0007669"/>
    <property type="project" value="UniProtKB-KW"/>
</dbReference>
<dbReference type="EMBL" id="UOGF01000011">
    <property type="protein sequence ID" value="VAX26400.1"/>
    <property type="molecule type" value="Genomic_DNA"/>
</dbReference>
<evidence type="ECO:0000256" key="6">
    <source>
        <dbReference type="ARBA" id="ARBA00022842"/>
    </source>
</evidence>
<dbReference type="PANTHER" id="PTHR20857:SF15">
    <property type="entry name" value="THIAMINE-PHOSPHATE SYNTHASE"/>
    <property type="match status" value="1"/>
</dbReference>
<keyword evidence="5" id="KW-0479">Metal-binding</keyword>
<dbReference type="GO" id="GO:0004789">
    <property type="term" value="F:thiamine-phosphate diphosphorylase activity"/>
    <property type="evidence" value="ECO:0007669"/>
    <property type="project" value="UniProtKB-EC"/>
</dbReference>
<dbReference type="NCBIfam" id="TIGR00693">
    <property type="entry name" value="thiE"/>
    <property type="match status" value="1"/>
</dbReference>
<dbReference type="GO" id="GO:0046872">
    <property type="term" value="F:metal ion binding"/>
    <property type="evidence" value="ECO:0007669"/>
    <property type="project" value="UniProtKB-KW"/>
</dbReference>
<keyword evidence="7" id="KW-0784">Thiamine biosynthesis</keyword>
<dbReference type="SUPFAM" id="SSF51391">
    <property type="entry name" value="Thiamin phosphate synthase"/>
    <property type="match status" value="1"/>
</dbReference>
<evidence type="ECO:0000256" key="10">
    <source>
        <dbReference type="ARBA" id="ARBA00047883"/>
    </source>
</evidence>
<comment type="catalytic activity">
    <reaction evidence="8">
        <text>4-methyl-5-(2-phosphooxyethyl)-thiazole + 4-amino-2-methyl-5-(diphosphooxymethyl)pyrimidine + H(+) = thiamine phosphate + diphosphate</text>
        <dbReference type="Rhea" id="RHEA:22328"/>
        <dbReference type="ChEBI" id="CHEBI:15378"/>
        <dbReference type="ChEBI" id="CHEBI:33019"/>
        <dbReference type="ChEBI" id="CHEBI:37575"/>
        <dbReference type="ChEBI" id="CHEBI:57841"/>
        <dbReference type="ChEBI" id="CHEBI:58296"/>
        <dbReference type="EC" id="2.5.1.3"/>
    </reaction>
</comment>
<dbReference type="GO" id="GO:0005737">
    <property type="term" value="C:cytoplasm"/>
    <property type="evidence" value="ECO:0007669"/>
    <property type="project" value="TreeGrafter"/>
</dbReference>
<dbReference type="Gene3D" id="3.20.20.70">
    <property type="entry name" value="Aldolase class I"/>
    <property type="match status" value="1"/>
</dbReference>
<reference evidence="12" key="1">
    <citation type="submission" date="2018-06" db="EMBL/GenBank/DDBJ databases">
        <authorList>
            <person name="Zhirakovskaya E."/>
        </authorList>
    </citation>
    <scope>NUCLEOTIDE SEQUENCE</scope>
</reference>